<comment type="pathway">
    <text evidence="1">Cofactor biosynthesis; riboflavin biosynthesis.</text>
</comment>
<name>A0A512BX96_9HYPH</name>
<evidence type="ECO:0000256" key="3">
    <source>
        <dbReference type="ARBA" id="ARBA00023002"/>
    </source>
</evidence>
<dbReference type="RefSeq" id="WP_114188441.1">
    <property type="nucleotide sequence ID" value="NZ_BJYU01000068.1"/>
</dbReference>
<comment type="caution">
    <text evidence="5">The sequence shown here is derived from an EMBL/GenBank/DDBJ whole genome shotgun (WGS) entry which is preliminary data.</text>
</comment>
<evidence type="ECO:0000256" key="2">
    <source>
        <dbReference type="ARBA" id="ARBA00022857"/>
    </source>
</evidence>
<dbReference type="EMBL" id="BJYU01000068">
    <property type="protein sequence ID" value="GEO16574.1"/>
    <property type="molecule type" value="Genomic_DNA"/>
</dbReference>
<dbReference type="Pfam" id="PF01872">
    <property type="entry name" value="RibD_C"/>
    <property type="match status" value="1"/>
</dbReference>
<dbReference type="GO" id="GO:0008703">
    <property type="term" value="F:5-amino-6-(5-phosphoribosylamino)uracil reductase activity"/>
    <property type="evidence" value="ECO:0007669"/>
    <property type="project" value="InterPro"/>
</dbReference>
<organism evidence="5 6">
    <name type="scientific">Microvirga aerophila</name>
    <dbReference type="NCBI Taxonomy" id="670291"/>
    <lineage>
        <taxon>Bacteria</taxon>
        <taxon>Pseudomonadati</taxon>
        <taxon>Pseudomonadota</taxon>
        <taxon>Alphaproteobacteria</taxon>
        <taxon>Hyphomicrobiales</taxon>
        <taxon>Methylobacteriaceae</taxon>
        <taxon>Microvirga</taxon>
    </lineage>
</organism>
<dbReference type="AlphaFoldDB" id="A0A512BX96"/>
<dbReference type="PANTHER" id="PTHR38011:SF7">
    <property type="entry name" value="2,5-DIAMINO-6-RIBOSYLAMINO-4(3H)-PYRIMIDINONE 5'-PHOSPHATE REDUCTASE"/>
    <property type="match status" value="1"/>
</dbReference>
<keyword evidence="2" id="KW-0521">NADP</keyword>
<sequence length="242" mass="25767">MRPYIICHMITSIDGRLHPSRFTVPAAGIPAEVLRGHYEQVTGQFGAEGWIVGRKTMAQMAKGSERPMGDVPQVAREPHVANRNGRDLAIAIDPAGRVDGDSKDNVGGDHAVAVLGEQVSDAYLAELRQDGVSYIFAGPNGDDLALAMEQLAAVFGVKTLLLEGGGAINGSFLKRRLIDEFSTLIHPAVDGLAGVQTIVDYHGTDDERPGAGQALRLIGCETLEGGMVWLRHKVEDAPAPTP</sequence>
<dbReference type="InterPro" id="IPR024072">
    <property type="entry name" value="DHFR-like_dom_sf"/>
</dbReference>
<dbReference type="Proteomes" id="UP000321085">
    <property type="component" value="Unassembled WGS sequence"/>
</dbReference>
<proteinExistence type="predicted"/>
<reference evidence="5 6" key="1">
    <citation type="submission" date="2019-07" db="EMBL/GenBank/DDBJ databases">
        <title>Whole genome shotgun sequence of Microvirga aerophila NBRC 106136.</title>
        <authorList>
            <person name="Hosoyama A."/>
            <person name="Uohara A."/>
            <person name="Ohji S."/>
            <person name="Ichikawa N."/>
        </authorList>
    </citation>
    <scope>NUCLEOTIDE SEQUENCE [LARGE SCALE GENOMIC DNA]</scope>
    <source>
        <strain evidence="5 6">NBRC 106136</strain>
    </source>
</reference>
<evidence type="ECO:0000313" key="5">
    <source>
        <dbReference type="EMBL" id="GEO16574.1"/>
    </source>
</evidence>
<dbReference type="Gene3D" id="3.40.430.10">
    <property type="entry name" value="Dihydrofolate Reductase, subunit A"/>
    <property type="match status" value="1"/>
</dbReference>
<evidence type="ECO:0000313" key="6">
    <source>
        <dbReference type="Proteomes" id="UP000321085"/>
    </source>
</evidence>
<keyword evidence="6" id="KW-1185">Reference proteome</keyword>
<evidence type="ECO:0000259" key="4">
    <source>
        <dbReference type="Pfam" id="PF01872"/>
    </source>
</evidence>
<protein>
    <submittedName>
        <fullName evidence="5">Riboflavin deaminase</fullName>
    </submittedName>
</protein>
<accession>A0A512BX96</accession>
<dbReference type="OrthoDB" id="9800865at2"/>
<dbReference type="GO" id="GO:0009231">
    <property type="term" value="P:riboflavin biosynthetic process"/>
    <property type="evidence" value="ECO:0007669"/>
    <property type="project" value="InterPro"/>
</dbReference>
<dbReference type="SUPFAM" id="SSF53597">
    <property type="entry name" value="Dihydrofolate reductase-like"/>
    <property type="match status" value="1"/>
</dbReference>
<dbReference type="PANTHER" id="PTHR38011">
    <property type="entry name" value="DIHYDROFOLATE REDUCTASE FAMILY PROTEIN (AFU_ORTHOLOGUE AFUA_8G06820)"/>
    <property type="match status" value="1"/>
</dbReference>
<dbReference type="InterPro" id="IPR050765">
    <property type="entry name" value="Riboflavin_Biosynth_HTPR"/>
</dbReference>
<keyword evidence="3" id="KW-0560">Oxidoreductase</keyword>
<evidence type="ECO:0000256" key="1">
    <source>
        <dbReference type="ARBA" id="ARBA00005104"/>
    </source>
</evidence>
<gene>
    <name evidence="5" type="ORF">MAE02_42700</name>
</gene>
<dbReference type="InterPro" id="IPR002734">
    <property type="entry name" value="RibDG_C"/>
</dbReference>
<feature type="domain" description="Bacterial bifunctional deaminase-reductase C-terminal" evidence="4">
    <location>
        <begin position="3"/>
        <end position="228"/>
    </location>
</feature>